<feature type="region of interest" description="Disordered" evidence="1">
    <location>
        <begin position="1003"/>
        <end position="1071"/>
    </location>
</feature>
<name>W7HTH3_9PEZI</name>
<dbReference type="Proteomes" id="UP000024837">
    <property type="component" value="Unassembled WGS sequence"/>
</dbReference>
<dbReference type="PANTHER" id="PTHR35179:SF2">
    <property type="entry name" value="START DOMAIN-CONTAINING PROTEIN"/>
    <property type="match status" value="1"/>
</dbReference>
<feature type="region of interest" description="Disordered" evidence="1">
    <location>
        <begin position="877"/>
        <end position="902"/>
    </location>
</feature>
<evidence type="ECO:0000313" key="3">
    <source>
        <dbReference type="Proteomes" id="UP000024837"/>
    </source>
</evidence>
<evidence type="ECO:0000256" key="1">
    <source>
        <dbReference type="SAM" id="MobiDB-lite"/>
    </source>
</evidence>
<keyword evidence="3" id="KW-1185">Reference proteome</keyword>
<evidence type="ECO:0000313" key="2">
    <source>
        <dbReference type="EMBL" id="EWC46674.1"/>
    </source>
</evidence>
<dbReference type="PANTHER" id="PTHR35179">
    <property type="entry name" value="PROTEIN CBG02620"/>
    <property type="match status" value="1"/>
</dbReference>
<accession>W7HTH3</accession>
<feature type="compositionally biased region" description="Basic and acidic residues" evidence="1">
    <location>
        <begin position="1036"/>
        <end position="1047"/>
    </location>
</feature>
<protein>
    <submittedName>
        <fullName evidence="2">Uncharacterized protein</fullName>
    </submittedName>
</protein>
<dbReference type="HOGENOM" id="CLU_287579_0_0_1"/>
<feature type="region of interest" description="Disordered" evidence="1">
    <location>
        <begin position="355"/>
        <end position="389"/>
    </location>
</feature>
<feature type="compositionally biased region" description="Basic and acidic residues" evidence="1">
    <location>
        <begin position="355"/>
        <end position="372"/>
    </location>
</feature>
<feature type="compositionally biased region" description="Polar residues" evidence="1">
    <location>
        <begin position="378"/>
        <end position="389"/>
    </location>
</feature>
<feature type="compositionally biased region" description="Basic residues" evidence="1">
    <location>
        <begin position="884"/>
        <end position="894"/>
    </location>
</feature>
<gene>
    <name evidence="2" type="ORF">DRE_04161</name>
</gene>
<sequence>MADHELPISTRSVRKDLKAKPSKTISINSFVSQQPRKRESPLVEDIRAVSSYNWVCKEAEHGAPTIRVPGAPPLLIFPDADEIQLEPDSGHHFIDQNAARMASRSGLIPALAACHAYRSEFRIQDYDLITDRNNLIKLFELLKSTEPRAKATTAGYSARGSQQGRGRWRGNGTRGGRNFPPSPGRAPLKSKFGAIVAGESRVDIDVVSSYDQTTGEYGYDESSPSKTVILTRWEPNNEEFVVAEQDHRGYGSSFMKCTRRFLALEGGSVIERGPEEITGFHYLVEYTLLGKRILIRCHADGCDMSGQEFIRWSATQGHPAEAQGGGEGESDDEEGLEEDESETFDLLDAFKSLKVEEPKPEEPKLEEPKPEEETPLPATNSSGGDELQISNMPEIPLVILRTPTTIFPRRRLLQIKTRGSYSSLDRDKLHAQLFFSQTPQVFVAYHTRGKFTKKGAGKENVEEGMDAWAKENAGWLENLVRLIETVQEAASEPQTQSRHLNLKMKGLPCFLLLLVAATTPGFSYVLVVLHDRRADHFEAPNYLFSTSPLTEHTPGECARLDSRTSEYGDFDVMVIYNRPGETPINGLAAYLNFECGEQDHVQKVSDPAFVVSLDPSDLYGIHVVQLKKLRIEYPQGSAISVNIAEELQVGGLLDGLGNLGPPANAVYMWAANPSNMDGANLPVHLADAVEKVPDPTGTLEHLGNTNVASVYIRDLVEQFIRPEGSAEISNNAAEHTEDLMDGNLEGVINAPLLREAPFNAADGIHLADIEPVRTPARYPLLLDNPVSNRLGMEDIRAPWAEQRQQELEMPIRSPLEIDTLIEAAPNKRWRGKSGGRESEANDADIDYDLVLKDPDNRDGVVARKGVATSLEREIELGDEGFRRPQSRVGHRRRPKTEQRRDDDLRVIDRATNTLMGNIPIALPSDSSAEVTIERTDTEPEVEIPVVISEPEVADFGPPALRNQLADLGMNNNLGLDLDSRVSGQRIGLPGEMEYVPWGTTSTIRRARNRRPSALQQQQQPLRMNDLVEPPSVSPVRQDRHALNRILEEGLPGGDSFADYEQFNAGSRRQGP</sequence>
<proteinExistence type="predicted"/>
<feature type="region of interest" description="Disordered" evidence="1">
    <location>
        <begin position="152"/>
        <end position="184"/>
    </location>
</feature>
<feature type="compositionally biased region" description="Acidic residues" evidence="1">
    <location>
        <begin position="328"/>
        <end position="340"/>
    </location>
</feature>
<dbReference type="EMBL" id="KI966416">
    <property type="protein sequence ID" value="EWC46674.1"/>
    <property type="molecule type" value="Genomic_DNA"/>
</dbReference>
<feature type="region of interest" description="Disordered" evidence="1">
    <location>
        <begin position="316"/>
        <end position="340"/>
    </location>
</feature>
<dbReference type="AlphaFoldDB" id="W7HTH3"/>
<dbReference type="OrthoDB" id="420564at2759"/>
<organism evidence="2 3">
    <name type="scientific">Drechslerella stenobrocha 248</name>
    <dbReference type="NCBI Taxonomy" id="1043628"/>
    <lineage>
        <taxon>Eukaryota</taxon>
        <taxon>Fungi</taxon>
        <taxon>Dikarya</taxon>
        <taxon>Ascomycota</taxon>
        <taxon>Pezizomycotina</taxon>
        <taxon>Orbiliomycetes</taxon>
        <taxon>Orbiliales</taxon>
        <taxon>Orbiliaceae</taxon>
        <taxon>Drechslerella</taxon>
    </lineage>
</organism>
<reference evidence="2 3" key="1">
    <citation type="submission" date="2013-05" db="EMBL/GenBank/DDBJ databases">
        <title>Drechslerella stenobrocha genome reveals carnivorous origination and mechanical trapping mechanism of predatory fungi.</title>
        <authorList>
            <person name="Liu X."/>
            <person name="Zhang W."/>
            <person name="Liu K."/>
        </authorList>
    </citation>
    <scope>NUCLEOTIDE SEQUENCE [LARGE SCALE GENOMIC DNA]</scope>
    <source>
        <strain evidence="2 3">248</strain>
    </source>
</reference>